<reference evidence="4" key="4">
    <citation type="journal article" date="2008" name="Nucleic Acids Res.">
        <title>The rice annotation project database (RAP-DB): 2008 update.</title>
        <authorList>
            <consortium name="The rice annotation project (RAP)"/>
        </authorList>
    </citation>
    <scope>GENOME REANNOTATION</scope>
    <source>
        <strain evidence="4">cv. Nipponbare</strain>
    </source>
</reference>
<dbReference type="AlphaFoldDB" id="Q5W6Z2"/>
<sequence>MQQQMAATVEEQMMVKAIREELPWESLPKRIQAALVSKDDWHRRIVDYCIRKRLPWTSCFARKICKEGEYYEELMRYLRRNLAEVPPPFHNLYPYHLADHICRVMRISPFKYYCDVLFEAMKNGNCLLIESKASQAVFSFPPIPNFPSHHITSKTFLHT</sequence>
<evidence type="ECO:0000313" key="3">
    <source>
        <dbReference type="EMBL" id="AAV43935.1"/>
    </source>
</evidence>
<dbReference type="InterPro" id="IPR028091">
    <property type="entry name" value="FAM91_N_dom"/>
</dbReference>
<dbReference type="EMBL" id="AC121363">
    <property type="protein sequence ID" value="AAV43935.1"/>
    <property type="molecule type" value="Genomic_DNA"/>
</dbReference>
<evidence type="ECO:0000313" key="4">
    <source>
        <dbReference type="Proteomes" id="UP000000763"/>
    </source>
</evidence>
<proteinExistence type="predicted"/>
<dbReference type="PANTHER" id="PTHR28441">
    <property type="entry name" value="PROTEIN FAM91A1"/>
    <property type="match status" value="1"/>
</dbReference>
<evidence type="ECO:0000313" key="2">
    <source>
        <dbReference type="EMBL" id="AAV43894.1"/>
    </source>
</evidence>
<reference evidence="2" key="1">
    <citation type="submission" date="2004-11" db="EMBL/GenBank/DDBJ databases">
        <title>Oryza sativa (japonica cultivar-group) chromosome 5 BAC clone OJ1537_B05, complete sequence.</title>
        <authorList>
            <person name="Chow T.-Y."/>
            <person name="Hsing Y.-I.C."/>
            <person name="Chen C.-S."/>
            <person name="Chen H.-H."/>
            <person name="Liu S.-M."/>
            <person name="Chao Y.-T."/>
            <person name="Chang S.-J."/>
            <person name="Chen H.-C."/>
            <person name="Chen S.-K."/>
            <person name="Chen T.-R."/>
            <person name="Chen Y.-L."/>
            <person name="Cheng C.-H."/>
            <person name="Chung C.-I."/>
            <person name="Han S.-Y."/>
            <person name="Hsiao S.-H."/>
            <person name="Hsiung J.-N."/>
            <person name="Hsu C.-H."/>
            <person name="Huang J.-J."/>
            <person name="Kau P.-I."/>
            <person name="Lee M.-C."/>
            <person name="Leu H.-L."/>
            <person name="Li Y.-F."/>
            <person name="Lin S.-J."/>
            <person name="Lin Y.-C."/>
            <person name="Wu S.-W."/>
            <person name="Yu C.-Y."/>
            <person name="Yu S.-W."/>
            <person name="Wu H.-P."/>
            <person name="Shaw J.-F."/>
            <person name="McCombie W.R."/>
            <person name="Muller S."/>
            <person name="Spiegel L."/>
            <person name="de la Bastide M."/>
            <person name="Zutavern T."/>
            <person name="Nascimento L."/>
            <person name="Balija V."/>
            <person name="Bell M."/>
            <person name="Miller B."/>
            <person name="Katzenberger F."/>
            <person name="Andrade M.V."/>
            <person name="Dike S."/>
            <person name="O'Shaughnessy A."/>
            <person name="Palmer L."/>
        </authorList>
    </citation>
    <scope>NUCLEOTIDE SEQUENCE</scope>
</reference>
<organism evidence="3 4">
    <name type="scientific">Oryza sativa subsp. japonica</name>
    <name type="common">Rice</name>
    <dbReference type="NCBI Taxonomy" id="39947"/>
    <lineage>
        <taxon>Eukaryota</taxon>
        <taxon>Viridiplantae</taxon>
        <taxon>Streptophyta</taxon>
        <taxon>Embryophyta</taxon>
        <taxon>Tracheophyta</taxon>
        <taxon>Spermatophyta</taxon>
        <taxon>Magnoliopsida</taxon>
        <taxon>Liliopsida</taxon>
        <taxon>Poales</taxon>
        <taxon>Poaceae</taxon>
        <taxon>BOP clade</taxon>
        <taxon>Oryzoideae</taxon>
        <taxon>Oryzeae</taxon>
        <taxon>Oryzinae</taxon>
        <taxon>Oryza</taxon>
        <taxon>Oryza sativa</taxon>
    </lineage>
</organism>
<name>Q5W6Z2_ORYSJ</name>
<reference evidence="3" key="2">
    <citation type="submission" date="2004-11" db="EMBL/GenBank/DDBJ databases">
        <title>Oryza sativa (japonica cultivar-group) chromosome 5 BAC clone OSJNBa0036C12, complete sequence.</title>
        <authorList>
            <person name="Chow T.-Y."/>
            <person name="Hsing Y.-I.C."/>
            <person name="Chen C.-S."/>
            <person name="Chen H.-H."/>
            <person name="Liu S.-M."/>
            <person name="Chao Y.-T."/>
            <person name="Chang S.-J."/>
            <person name="Chen H.-C."/>
            <person name="Chen S.-K."/>
            <person name="Chen T.-R."/>
            <person name="Chen Y.-L."/>
            <person name="Cheng C.-H."/>
            <person name="Chung C.-I."/>
            <person name="Han S.-Y."/>
            <person name="Hsiao S.-H."/>
            <person name="Hsiung J.-N."/>
            <person name="Hsu C.-H."/>
            <person name="Huang J.-J."/>
            <person name="Kau P.-I."/>
            <person name="Lee M.-C."/>
            <person name="Leu H.-L."/>
            <person name="Li Y.-F."/>
            <person name="Lin S.-J."/>
            <person name="Lin Y.-C."/>
            <person name="Wu S.-W."/>
            <person name="Yu C.-Y."/>
            <person name="Yu S.-W."/>
            <person name="Wu H.-P."/>
            <person name="Shaw J.-F."/>
            <person name="McCombie W.R."/>
            <person name="Muller S."/>
            <person name="Spiegel L."/>
            <person name="de la Bastide M."/>
            <person name="Zutavern T."/>
            <person name="Nascimento L."/>
            <person name="Balija V."/>
            <person name="Bell M."/>
            <person name="Miller B."/>
            <person name="Katzenberger F."/>
            <person name="Andrade M.V."/>
            <person name="Dike S."/>
            <person name="O'Shaughnessy A."/>
            <person name="Palmer L."/>
        </authorList>
    </citation>
    <scope>NUCLEOTIDE SEQUENCE</scope>
</reference>
<gene>
    <name evidence="2" type="ORF">OJ1537_B05.12</name>
    <name evidence="3" type="ORF">OSJNBa0036C12.4</name>
</gene>
<protein>
    <recommendedName>
        <fullName evidence="1">FAM91 N-terminal domain-containing protein</fullName>
    </recommendedName>
</protein>
<reference evidence="4" key="3">
    <citation type="journal article" date="2005" name="Nature">
        <title>The map-based sequence of the rice genome.</title>
        <authorList>
            <consortium name="International rice genome sequencing project (IRGSP)"/>
            <person name="Matsumoto T."/>
            <person name="Wu J."/>
            <person name="Kanamori H."/>
            <person name="Katayose Y."/>
            <person name="Fujisawa M."/>
            <person name="Namiki N."/>
            <person name="Mizuno H."/>
            <person name="Yamamoto K."/>
            <person name="Antonio B.A."/>
            <person name="Baba T."/>
            <person name="Sakata K."/>
            <person name="Nagamura Y."/>
            <person name="Aoki H."/>
            <person name="Arikawa K."/>
            <person name="Arita K."/>
            <person name="Bito T."/>
            <person name="Chiden Y."/>
            <person name="Fujitsuka N."/>
            <person name="Fukunaka R."/>
            <person name="Hamada M."/>
            <person name="Harada C."/>
            <person name="Hayashi A."/>
            <person name="Hijishita S."/>
            <person name="Honda M."/>
            <person name="Hosokawa S."/>
            <person name="Ichikawa Y."/>
            <person name="Idonuma A."/>
            <person name="Iijima M."/>
            <person name="Ikeda M."/>
            <person name="Ikeno M."/>
            <person name="Ito K."/>
            <person name="Ito S."/>
            <person name="Ito T."/>
            <person name="Ito Y."/>
            <person name="Ito Y."/>
            <person name="Iwabuchi A."/>
            <person name="Kamiya K."/>
            <person name="Karasawa W."/>
            <person name="Kurita K."/>
            <person name="Katagiri S."/>
            <person name="Kikuta A."/>
            <person name="Kobayashi H."/>
            <person name="Kobayashi N."/>
            <person name="Machita K."/>
            <person name="Maehara T."/>
            <person name="Masukawa M."/>
            <person name="Mizubayashi T."/>
            <person name="Mukai Y."/>
            <person name="Nagasaki H."/>
            <person name="Nagata Y."/>
            <person name="Naito S."/>
            <person name="Nakashima M."/>
            <person name="Nakama Y."/>
            <person name="Nakamichi Y."/>
            <person name="Nakamura M."/>
            <person name="Meguro A."/>
            <person name="Negishi M."/>
            <person name="Ohta I."/>
            <person name="Ohta T."/>
            <person name="Okamoto M."/>
            <person name="Ono N."/>
            <person name="Saji S."/>
            <person name="Sakaguchi M."/>
            <person name="Sakai K."/>
            <person name="Shibata M."/>
            <person name="Shimokawa T."/>
            <person name="Song J."/>
            <person name="Takazaki Y."/>
            <person name="Terasawa K."/>
            <person name="Tsugane M."/>
            <person name="Tsuji K."/>
            <person name="Ueda S."/>
            <person name="Waki K."/>
            <person name="Yamagata H."/>
            <person name="Yamamoto M."/>
            <person name="Yamamoto S."/>
            <person name="Yamane H."/>
            <person name="Yoshiki S."/>
            <person name="Yoshihara R."/>
            <person name="Yukawa K."/>
            <person name="Zhong H."/>
            <person name="Yano M."/>
            <person name="Yuan Q."/>
            <person name="Ouyang S."/>
            <person name="Liu J."/>
            <person name="Jones K.M."/>
            <person name="Gansberger K."/>
            <person name="Moffat K."/>
            <person name="Hill J."/>
            <person name="Bera J."/>
            <person name="Fadrosh D."/>
            <person name="Jin S."/>
            <person name="Johri S."/>
            <person name="Kim M."/>
            <person name="Overton L."/>
            <person name="Reardon M."/>
            <person name="Tsitrin T."/>
            <person name="Vuong H."/>
            <person name="Weaver B."/>
            <person name="Ciecko A."/>
            <person name="Tallon L."/>
            <person name="Jackson J."/>
            <person name="Pai G."/>
            <person name="Aken S.V."/>
            <person name="Utterback T."/>
            <person name="Reidmuller S."/>
            <person name="Feldblyum T."/>
            <person name="Hsiao J."/>
            <person name="Zismann V."/>
            <person name="Iobst S."/>
            <person name="de Vazeille A.R."/>
            <person name="Buell C.R."/>
            <person name="Ying K."/>
            <person name="Li Y."/>
            <person name="Lu T."/>
            <person name="Huang Y."/>
            <person name="Zhao Q."/>
            <person name="Feng Q."/>
            <person name="Zhang L."/>
            <person name="Zhu J."/>
            <person name="Weng Q."/>
            <person name="Mu J."/>
            <person name="Lu Y."/>
            <person name="Fan D."/>
            <person name="Liu Y."/>
            <person name="Guan J."/>
            <person name="Zhang Y."/>
            <person name="Yu S."/>
            <person name="Liu X."/>
            <person name="Zhang Y."/>
            <person name="Hong G."/>
            <person name="Han B."/>
            <person name="Choisne N."/>
            <person name="Demange N."/>
            <person name="Orjeda G."/>
            <person name="Samain S."/>
            <person name="Cattolico L."/>
            <person name="Pelletier E."/>
            <person name="Couloux A."/>
            <person name="Segurens B."/>
            <person name="Wincker P."/>
            <person name="D'Hont A."/>
            <person name="Scarpelli C."/>
            <person name="Weissenbach J."/>
            <person name="Salanoubat M."/>
            <person name="Quetier F."/>
            <person name="Yu Y."/>
            <person name="Kim H.R."/>
            <person name="Rambo T."/>
            <person name="Currie J."/>
            <person name="Collura K."/>
            <person name="Luo M."/>
            <person name="Yang T."/>
            <person name="Ammiraju J.S.S."/>
            <person name="Engler F."/>
            <person name="Soderlund C."/>
            <person name="Wing R.A."/>
            <person name="Palmer L.E."/>
            <person name="de la Bastide M."/>
            <person name="Spiegel L."/>
            <person name="Nascimento L."/>
            <person name="Zutavern T."/>
            <person name="O'Shaughnessy A."/>
            <person name="Dike S."/>
            <person name="Dedhia N."/>
            <person name="Preston R."/>
            <person name="Balija V."/>
            <person name="McCombie W.R."/>
            <person name="Chow T."/>
            <person name="Chen H."/>
            <person name="Chung M."/>
            <person name="Chen C."/>
            <person name="Shaw J."/>
            <person name="Wu H."/>
            <person name="Hsiao K."/>
            <person name="Chao Y."/>
            <person name="Chu M."/>
            <person name="Cheng C."/>
            <person name="Hour A."/>
            <person name="Lee P."/>
            <person name="Lin S."/>
            <person name="Lin Y."/>
            <person name="Liou J."/>
            <person name="Liu S."/>
            <person name="Hsing Y."/>
            <person name="Raghuvanshi S."/>
            <person name="Mohanty A."/>
            <person name="Bharti A.K."/>
            <person name="Gaur A."/>
            <person name="Gupta V."/>
            <person name="Kumar D."/>
            <person name="Ravi V."/>
            <person name="Vij S."/>
            <person name="Kapur A."/>
            <person name="Khurana P."/>
            <person name="Khurana P."/>
            <person name="Khurana J.P."/>
            <person name="Tyagi A.K."/>
            <person name="Gaikwad K."/>
            <person name="Singh A."/>
            <person name="Dalal V."/>
            <person name="Srivastava S."/>
            <person name="Dixit A."/>
            <person name="Pal A.K."/>
            <person name="Ghazi I.A."/>
            <person name="Yadav M."/>
            <person name="Pandit A."/>
            <person name="Bhargava A."/>
            <person name="Sureshbabu K."/>
            <person name="Batra K."/>
            <person name="Sharma T.R."/>
            <person name="Mohapatra T."/>
            <person name="Singh N.K."/>
            <person name="Messing J."/>
            <person name="Nelson A.B."/>
            <person name="Fuks G."/>
            <person name="Kavchok S."/>
            <person name="Keizer G."/>
            <person name="Linton E."/>
            <person name="Llaca V."/>
            <person name="Song R."/>
            <person name="Tanyolac B."/>
            <person name="Young S."/>
            <person name="Ho-Il K."/>
            <person name="Hahn J.H."/>
            <person name="Sangsakoo G."/>
            <person name="Vanavichit A."/>
            <person name="de Mattos Luiz.A.T."/>
            <person name="Zimmer P.D."/>
            <person name="Malone G."/>
            <person name="Dellagostin O."/>
            <person name="de Oliveira A.C."/>
            <person name="Bevan M."/>
            <person name="Bancroft I."/>
            <person name="Minx P."/>
            <person name="Cordum H."/>
            <person name="Wilson R."/>
            <person name="Cheng Z."/>
            <person name="Jin W."/>
            <person name="Jiang J."/>
            <person name="Leong S.A."/>
            <person name="Iwama H."/>
            <person name="Gojobori T."/>
            <person name="Itoh T."/>
            <person name="Niimura Y."/>
            <person name="Fujii Y."/>
            <person name="Habara T."/>
            <person name="Sakai H."/>
            <person name="Sato Y."/>
            <person name="Wilson G."/>
            <person name="Kumar K."/>
            <person name="McCouch S."/>
            <person name="Juretic N."/>
            <person name="Hoen D."/>
            <person name="Wright S."/>
            <person name="Bruskiewich R."/>
            <person name="Bureau T."/>
            <person name="Miyao A."/>
            <person name="Hirochika H."/>
            <person name="Nishikawa T."/>
            <person name="Kadowaki K."/>
            <person name="Sugiura M."/>
            <person name="Burr B."/>
            <person name="Sasaki T."/>
        </authorList>
    </citation>
    <scope>NUCLEOTIDE SEQUENCE [LARGE SCALE GENOMIC DNA]</scope>
    <source>
        <strain evidence="4">cv. Nipponbare</strain>
    </source>
</reference>
<dbReference type="EMBL" id="AC104281">
    <property type="protein sequence ID" value="AAV43894.1"/>
    <property type="molecule type" value="Genomic_DNA"/>
</dbReference>
<dbReference type="InterPro" id="IPR039199">
    <property type="entry name" value="FAM91"/>
</dbReference>
<dbReference type="Pfam" id="PF14647">
    <property type="entry name" value="FAM91_N"/>
    <property type="match status" value="1"/>
</dbReference>
<dbReference type="Proteomes" id="UP000000763">
    <property type="component" value="Chromosome 5"/>
</dbReference>
<accession>Q5W6Z2</accession>
<dbReference type="PANTHER" id="PTHR28441:SF1">
    <property type="entry name" value="OS05G0355133 PROTEIN"/>
    <property type="match status" value="1"/>
</dbReference>
<evidence type="ECO:0000259" key="1">
    <source>
        <dbReference type="Pfam" id="PF14647"/>
    </source>
</evidence>
<feature type="domain" description="FAM91 N-terminal" evidence="1">
    <location>
        <begin position="18"/>
        <end position="123"/>
    </location>
</feature>